<evidence type="ECO:0000259" key="2">
    <source>
        <dbReference type="SMART" id="SM00316"/>
    </source>
</evidence>
<gene>
    <name evidence="3" type="ORF">IB286_08065</name>
</gene>
<protein>
    <submittedName>
        <fullName evidence="3">GntR family transcriptional regulator</fullName>
    </submittedName>
</protein>
<dbReference type="RefSeq" id="WP_190764362.1">
    <property type="nucleotide sequence ID" value="NZ_JACXLD010000004.1"/>
</dbReference>
<name>A0A927C2H9_9GAMM</name>
<evidence type="ECO:0000313" key="3">
    <source>
        <dbReference type="EMBL" id="MBD2858968.1"/>
    </source>
</evidence>
<dbReference type="InterPro" id="IPR039566">
    <property type="entry name" value="CvfB_S1_st"/>
</dbReference>
<organism evidence="3 4">
    <name type="scientific">Spongiibacter pelagi</name>
    <dbReference type="NCBI Taxonomy" id="2760804"/>
    <lineage>
        <taxon>Bacteria</taxon>
        <taxon>Pseudomonadati</taxon>
        <taxon>Pseudomonadota</taxon>
        <taxon>Gammaproteobacteria</taxon>
        <taxon>Cellvibrionales</taxon>
        <taxon>Spongiibacteraceae</taxon>
        <taxon>Spongiibacter</taxon>
    </lineage>
</organism>
<feature type="domain" description="S1 motif" evidence="2">
    <location>
        <begin position="146"/>
        <end position="210"/>
    </location>
</feature>
<reference evidence="3" key="1">
    <citation type="submission" date="2020-09" db="EMBL/GenBank/DDBJ databases">
        <authorList>
            <person name="Yoon J.-W."/>
        </authorList>
    </citation>
    <scope>NUCLEOTIDE SEQUENCE</scope>
    <source>
        <strain evidence="3">KMU-158</strain>
    </source>
</reference>
<feature type="domain" description="S1 motif" evidence="2">
    <location>
        <begin position="3"/>
        <end position="65"/>
    </location>
</feature>
<accession>A0A927C2H9</accession>
<dbReference type="SMART" id="SM00316">
    <property type="entry name" value="S1"/>
    <property type="match status" value="3"/>
</dbReference>
<dbReference type="Pfam" id="PF17783">
    <property type="entry name" value="WHD_CvfB"/>
    <property type="match status" value="1"/>
</dbReference>
<dbReference type="PANTHER" id="PTHR37296:SF1">
    <property type="entry name" value="CONSERVED VIRULENCE FACTOR B"/>
    <property type="match status" value="1"/>
</dbReference>
<dbReference type="PIRSF" id="PIRSF012524">
    <property type="entry name" value="YitL_S1"/>
    <property type="match status" value="1"/>
</dbReference>
<dbReference type="Proteomes" id="UP000610558">
    <property type="component" value="Unassembled WGS sequence"/>
</dbReference>
<evidence type="ECO:0000313" key="4">
    <source>
        <dbReference type="Proteomes" id="UP000610558"/>
    </source>
</evidence>
<comment type="similarity">
    <text evidence="1">Belongs to the CvfB family.</text>
</comment>
<evidence type="ECO:0000256" key="1">
    <source>
        <dbReference type="PIRNR" id="PIRNR012524"/>
    </source>
</evidence>
<comment type="caution">
    <text evidence="3">The sequence shown here is derived from an EMBL/GenBank/DDBJ whole genome shotgun (WGS) entry which is preliminary data.</text>
</comment>
<dbReference type="InterPro" id="IPR012340">
    <property type="entry name" value="NA-bd_OB-fold"/>
</dbReference>
<dbReference type="Pfam" id="PF13509">
    <property type="entry name" value="S1_2"/>
    <property type="match status" value="2"/>
</dbReference>
<dbReference type="InterPro" id="IPR003029">
    <property type="entry name" value="S1_domain"/>
</dbReference>
<dbReference type="PANTHER" id="PTHR37296">
    <property type="entry name" value="CONSERVED VIRULENCE FACTOR B"/>
    <property type="match status" value="1"/>
</dbReference>
<dbReference type="InterPro" id="IPR036388">
    <property type="entry name" value="WH-like_DNA-bd_sf"/>
</dbReference>
<dbReference type="Gene3D" id="2.40.50.140">
    <property type="entry name" value="Nucleic acid-binding proteins"/>
    <property type="match status" value="2"/>
</dbReference>
<dbReference type="InterPro" id="IPR014464">
    <property type="entry name" value="CvfB_fam"/>
</dbReference>
<feature type="domain" description="S1 motif" evidence="2">
    <location>
        <begin position="70"/>
        <end position="131"/>
    </location>
</feature>
<dbReference type="AlphaFoldDB" id="A0A927C2H9"/>
<dbReference type="InterPro" id="IPR040764">
    <property type="entry name" value="CvfB_WH"/>
</dbReference>
<dbReference type="GO" id="GO:0003676">
    <property type="term" value="F:nucleic acid binding"/>
    <property type="evidence" value="ECO:0007669"/>
    <property type="project" value="InterPro"/>
</dbReference>
<proteinExistence type="inferred from homology"/>
<dbReference type="Gene3D" id="1.10.10.10">
    <property type="entry name" value="Winged helix-like DNA-binding domain superfamily/Winged helix DNA-binding domain"/>
    <property type="match status" value="1"/>
</dbReference>
<sequence>MANLGRRNHLNIVRQTPAGIYLDAGAFGEALLPSSQISSPIEDDQDSLDVFLYKDSDDSIIASLRFPDAQEGDVALLQVSAINNTGAFLRWGLNKELLLPHGEQVGTIQPGSKVLVKLYLDQRGRLVSSMKLDRHLEEKLPRKQFKPGEQLSVIAVQHTDLGVKCAVANRFWGLIYKDELKSIPALERGQQIDAYVRRIRPDGRLDISLKPPAAEQASALTDQIIAQLQANDGFLALGDKTKPEVIFRLFKVSKKVFKSALSQLYRERRIVITDKGIQLSEKHS</sequence>
<dbReference type="EMBL" id="JACXLD010000004">
    <property type="protein sequence ID" value="MBD2858968.1"/>
    <property type="molecule type" value="Genomic_DNA"/>
</dbReference>
<keyword evidence="4" id="KW-1185">Reference proteome</keyword>